<dbReference type="PANTHER" id="PTHR14239">
    <property type="entry name" value="DUDULIN-RELATED"/>
    <property type="match status" value="1"/>
</dbReference>
<dbReference type="InterPro" id="IPR028939">
    <property type="entry name" value="P5C_Rdtase_cat_N"/>
</dbReference>
<keyword evidence="4" id="KW-1185">Reference proteome</keyword>
<evidence type="ECO:0000259" key="2">
    <source>
        <dbReference type="Pfam" id="PF03807"/>
    </source>
</evidence>
<proteinExistence type="predicted"/>
<dbReference type="InterPro" id="IPR036291">
    <property type="entry name" value="NAD(P)-bd_dom_sf"/>
</dbReference>
<dbReference type="Pfam" id="PF03807">
    <property type="entry name" value="F420_oxidored"/>
    <property type="match status" value="1"/>
</dbReference>
<gene>
    <name evidence="3" type="ORF">ABID21_004533</name>
</gene>
<dbReference type="Gene3D" id="3.40.50.720">
    <property type="entry name" value="NAD(P)-binding Rossmann-like Domain"/>
    <property type="match status" value="1"/>
</dbReference>
<evidence type="ECO:0000313" key="4">
    <source>
        <dbReference type="Proteomes" id="UP001549031"/>
    </source>
</evidence>
<evidence type="ECO:0000313" key="3">
    <source>
        <dbReference type="EMBL" id="MET3588397.1"/>
    </source>
</evidence>
<dbReference type="Proteomes" id="UP001549031">
    <property type="component" value="Unassembled WGS sequence"/>
</dbReference>
<keyword evidence="1" id="KW-0560">Oxidoreductase</keyword>
<sequence length="199" mass="20807">MTTYAIIGSGAIGSALAERFHAAGVDAVIANTRGPASLQSITDKFGGTVKAVELDHALLSDVLILAVPYDAVPEVAKRKLSWEGRTIVDATNAIDFPAFKPRDLGGRLSSEIVAEHFPGAELVKAFNTLPAAVLAADPVKPSGKRVVFLSGNFPEASRKVSELITRLGFAPSDLGSFKASGSLQHFGQPLVALTLLKDG</sequence>
<protein>
    <submittedName>
        <fullName evidence="3">Dinucleotide-binding enzyme</fullName>
    </submittedName>
</protein>
<organism evidence="3 4">
    <name type="scientific">Pseudorhizobium tarimense</name>
    <dbReference type="NCBI Taxonomy" id="1079109"/>
    <lineage>
        <taxon>Bacteria</taxon>
        <taxon>Pseudomonadati</taxon>
        <taxon>Pseudomonadota</taxon>
        <taxon>Alphaproteobacteria</taxon>
        <taxon>Hyphomicrobiales</taxon>
        <taxon>Rhizobiaceae</taxon>
        <taxon>Rhizobium/Agrobacterium group</taxon>
        <taxon>Pseudorhizobium</taxon>
    </lineage>
</organism>
<comment type="caution">
    <text evidence="3">The sequence shown here is derived from an EMBL/GenBank/DDBJ whole genome shotgun (WGS) entry which is preliminary data.</text>
</comment>
<evidence type="ECO:0000256" key="1">
    <source>
        <dbReference type="ARBA" id="ARBA00023002"/>
    </source>
</evidence>
<dbReference type="RefSeq" id="WP_247246113.1">
    <property type="nucleotide sequence ID" value="NZ_JALJRA010000025.1"/>
</dbReference>
<dbReference type="InterPro" id="IPR051267">
    <property type="entry name" value="STEAP_metalloreductase"/>
</dbReference>
<accession>A0ABV2HDW4</accession>
<reference evidence="3 4" key="1">
    <citation type="submission" date="2024-06" db="EMBL/GenBank/DDBJ databases">
        <title>Genomic Encyclopedia of Type Strains, Phase IV (KMG-IV): sequencing the most valuable type-strain genomes for metagenomic binning, comparative biology and taxonomic classification.</title>
        <authorList>
            <person name="Goeker M."/>
        </authorList>
    </citation>
    <scope>NUCLEOTIDE SEQUENCE [LARGE SCALE GENOMIC DNA]</scope>
    <source>
        <strain evidence="3 4">DSM 105042</strain>
    </source>
</reference>
<dbReference type="EMBL" id="JBEPLJ010000024">
    <property type="protein sequence ID" value="MET3588397.1"/>
    <property type="molecule type" value="Genomic_DNA"/>
</dbReference>
<dbReference type="SUPFAM" id="SSF51735">
    <property type="entry name" value="NAD(P)-binding Rossmann-fold domains"/>
    <property type="match status" value="1"/>
</dbReference>
<name>A0ABV2HDW4_9HYPH</name>
<feature type="domain" description="Pyrroline-5-carboxylate reductase catalytic N-terminal" evidence="2">
    <location>
        <begin position="4"/>
        <end position="92"/>
    </location>
</feature>